<gene>
    <name evidence="2" type="ORF">AEK19_MT1570</name>
</gene>
<keyword evidence="2" id="KW-0496">Mitochondrion</keyword>
<evidence type="ECO:0000313" key="2">
    <source>
        <dbReference type="EMBL" id="ART31756.1"/>
    </source>
</evidence>
<dbReference type="InterPro" id="IPR025724">
    <property type="entry name" value="GAG-pre-integrase_dom"/>
</dbReference>
<accession>A0A1Y0B2U0</accession>
<dbReference type="AlphaFoldDB" id="A0A1Y0B2U0"/>
<reference evidence="2" key="1">
    <citation type="submission" date="2017-03" db="EMBL/GenBank/DDBJ databases">
        <title>The mitochondrial genome of the carnivorous plant Utricularia reniformis (Lentibulariaceae): structure, comparative analysis and evolutionary landmarks.</title>
        <authorList>
            <person name="Silva S.R."/>
            <person name="Alvarenga D.O."/>
            <person name="Michael T.P."/>
            <person name="Miranda V.F.O."/>
            <person name="Varani A.M."/>
        </authorList>
    </citation>
    <scope>NUCLEOTIDE SEQUENCE</scope>
</reference>
<geneLocation type="mitochondrion" evidence="2"/>
<dbReference type="EMBL" id="KY774314">
    <property type="protein sequence ID" value="ART31756.1"/>
    <property type="molecule type" value="Genomic_DNA"/>
</dbReference>
<organism evidence="2">
    <name type="scientific">Utricularia reniformis</name>
    <dbReference type="NCBI Taxonomy" id="192314"/>
    <lineage>
        <taxon>Eukaryota</taxon>
        <taxon>Viridiplantae</taxon>
        <taxon>Streptophyta</taxon>
        <taxon>Embryophyta</taxon>
        <taxon>Tracheophyta</taxon>
        <taxon>Spermatophyta</taxon>
        <taxon>Magnoliopsida</taxon>
        <taxon>eudicotyledons</taxon>
        <taxon>Gunneridae</taxon>
        <taxon>Pentapetalae</taxon>
        <taxon>asterids</taxon>
        <taxon>lamiids</taxon>
        <taxon>Lamiales</taxon>
        <taxon>Lentibulariaceae</taxon>
        <taxon>Utricularia</taxon>
    </lineage>
</organism>
<protein>
    <recommendedName>
        <fullName evidence="1">GAG-pre-integrase domain-containing protein</fullName>
    </recommendedName>
</protein>
<feature type="domain" description="GAG-pre-integrase" evidence="1">
    <location>
        <begin position="1"/>
        <end position="38"/>
    </location>
</feature>
<name>A0A1Y0B2U0_9LAMI</name>
<dbReference type="Pfam" id="PF13976">
    <property type="entry name" value="gag_pre-integrs"/>
    <property type="match status" value="1"/>
</dbReference>
<evidence type="ECO:0000259" key="1">
    <source>
        <dbReference type="Pfam" id="PF13976"/>
    </source>
</evidence>
<proteinExistence type="predicted"/>
<sequence>MQWHCRLGHPSLPVLKRQVAELSHLSSLSCEVCQLSKHCWSSFKSSLVERVSSPFELVHSYVCGAIPNNHFRYFVTLIVFLLRDSTERLESKFSQGQRPPFKYLGLPVVFISNWLAISNISLITKWWCRYKSSQNAFLDFYYCLHLWKTALIPS</sequence>